<dbReference type="GO" id="GO:0006405">
    <property type="term" value="P:RNA export from nucleus"/>
    <property type="evidence" value="ECO:0007669"/>
    <property type="project" value="TreeGrafter"/>
</dbReference>
<dbReference type="Pfam" id="PF19273">
    <property type="entry name" value="Exportin-5"/>
    <property type="match status" value="1"/>
</dbReference>
<evidence type="ECO:0000259" key="1">
    <source>
        <dbReference type="Pfam" id="PF08389"/>
    </source>
</evidence>
<keyword evidence="4" id="KW-1185">Reference proteome</keyword>
<dbReference type="InterPro" id="IPR013598">
    <property type="entry name" value="Exportin-1/Importin-b-like"/>
</dbReference>
<accession>A0A8J6BJN5</accession>
<dbReference type="InterPro" id="IPR016024">
    <property type="entry name" value="ARM-type_fold"/>
</dbReference>
<gene>
    <name evidence="3" type="ORF">GDO78_019239</name>
</gene>
<dbReference type="GO" id="GO:0005634">
    <property type="term" value="C:nucleus"/>
    <property type="evidence" value="ECO:0007669"/>
    <property type="project" value="TreeGrafter"/>
</dbReference>
<dbReference type="Pfam" id="PF08389">
    <property type="entry name" value="Xpo1"/>
    <property type="match status" value="1"/>
</dbReference>
<evidence type="ECO:0008006" key="5">
    <source>
        <dbReference type="Google" id="ProtNLM"/>
    </source>
</evidence>
<feature type="domain" description="Exportin-5 C-terminal" evidence="2">
    <location>
        <begin position="232"/>
        <end position="908"/>
    </location>
</feature>
<dbReference type="GO" id="GO:0005737">
    <property type="term" value="C:cytoplasm"/>
    <property type="evidence" value="ECO:0007669"/>
    <property type="project" value="TreeGrafter"/>
</dbReference>
<dbReference type="EMBL" id="WNTK01003745">
    <property type="protein sequence ID" value="KAG9464895.1"/>
    <property type="molecule type" value="Genomic_DNA"/>
</dbReference>
<evidence type="ECO:0000313" key="4">
    <source>
        <dbReference type="Proteomes" id="UP000770717"/>
    </source>
</evidence>
<dbReference type="Gene3D" id="1.25.10.10">
    <property type="entry name" value="Leucine-rich Repeat Variant"/>
    <property type="match status" value="1"/>
</dbReference>
<dbReference type="GO" id="GO:0006611">
    <property type="term" value="P:protein export from nucleus"/>
    <property type="evidence" value="ECO:0007669"/>
    <property type="project" value="InterPro"/>
</dbReference>
<dbReference type="PANTHER" id="PTHR11223">
    <property type="entry name" value="EXPORTIN 1/5"/>
    <property type="match status" value="1"/>
</dbReference>
<dbReference type="Proteomes" id="UP000770717">
    <property type="component" value="Unassembled WGS sequence"/>
</dbReference>
<proteinExistence type="predicted"/>
<dbReference type="PANTHER" id="PTHR11223:SF3">
    <property type="entry name" value="EXPORTIN-5"/>
    <property type="match status" value="1"/>
</dbReference>
<feature type="domain" description="Exportin-1/Importin-beta-like" evidence="1">
    <location>
        <begin position="30"/>
        <end position="190"/>
    </location>
</feature>
<dbReference type="OrthoDB" id="2215036at2759"/>
<dbReference type="InterPro" id="IPR045065">
    <property type="entry name" value="XPO1/5"/>
</dbReference>
<sequence>MVAEEKGILKDSVMGLMARGIRPILEEEGHIKDVLARIVVEMIKREWPQHWPNMLTELEGLTKNGEVQTELVMFILLRLAEDVVTFQALPAQRRRDIQGTMTQNMEKLFTFMLGILGDSVHRYQQLKNDPAQKDKCQGLCRVALAALNTLAGYIDWVSINHITADDCKLLQMLCLLLEEEELQVETAECLLIAVSRKGKLEDRVPLLTLFGDNPMQCIMAAAQKAHSEGLQEKRYVFLKRLCQVLCALGGQLCTLTAVRSAPYSPPTPLLYALSTLSLSLVPQSPDVQVTIPVTFGKYLSSLREFTVHPSQFLRSSTLVTWGSLFRHDILSKDAALKAIIPEFLRISMRNTLKNGFPSKNDSPSCEYSRLDYDDDEDFISCFNCFKALIGDVIRAACRLDPFSGFHLADEWLQFQLSAPVDPGMNCSNAGDGLCSLLSPSFLEWEAMSFFCECVFRQVLRSPPKEEQLVSQGVKLLERVLIYETRDPLILSCVLSLLSVLLPLVRYTNNFMPAVLTKLFSALTFELGNKGPWRRSLKNVRRHASSSIIKICRDSPDLVVPHLDLLCTQAMLVGENERLSHFEKSGVLEAQVLISNQFKDYELQRGFLVQLVGPAVSVWMSEEVQRAISGPNELISYLGIETLRSGKEKDEDPYRKNRSKLLLCLSAMESVLKRTCRPSDPAEAEAGGFVVGYSSSGAPIYRNSCSEVVLKLLDSLLSLVRAFNSLYLPEIIHKMGDVYVSCLDMLESEKKNILGRPQTLQDVYDSPVYKSTEERMQGFFCTCYDTCWQILGALGSSLQQDYYSLPGLAIRLVNSAFCNLNNMPDFRLRAMMRHFVRPMILSCPPEKYDSLLIPILGPLFTFLYQRLSQKWLTSEEDYSDLNTESTEIMEVELVRLLTREMVDLIGECAALLYTASPAVYPMSS</sequence>
<organism evidence="3 4">
    <name type="scientific">Eleutherodactylus coqui</name>
    <name type="common">Puerto Rican coqui</name>
    <dbReference type="NCBI Taxonomy" id="57060"/>
    <lineage>
        <taxon>Eukaryota</taxon>
        <taxon>Metazoa</taxon>
        <taxon>Chordata</taxon>
        <taxon>Craniata</taxon>
        <taxon>Vertebrata</taxon>
        <taxon>Euteleostomi</taxon>
        <taxon>Amphibia</taxon>
        <taxon>Batrachia</taxon>
        <taxon>Anura</taxon>
        <taxon>Neobatrachia</taxon>
        <taxon>Hyloidea</taxon>
        <taxon>Eleutherodactylidae</taxon>
        <taxon>Eleutherodactylinae</taxon>
        <taxon>Eleutherodactylus</taxon>
        <taxon>Eleutherodactylus</taxon>
    </lineage>
</organism>
<dbReference type="GO" id="GO:0003723">
    <property type="term" value="F:RNA binding"/>
    <property type="evidence" value="ECO:0007669"/>
    <property type="project" value="TreeGrafter"/>
</dbReference>
<evidence type="ECO:0000313" key="3">
    <source>
        <dbReference type="EMBL" id="KAG9464895.1"/>
    </source>
</evidence>
<dbReference type="InterPro" id="IPR045478">
    <property type="entry name" value="Exportin-5_C"/>
</dbReference>
<dbReference type="GO" id="GO:0005049">
    <property type="term" value="F:nuclear export signal receptor activity"/>
    <property type="evidence" value="ECO:0007669"/>
    <property type="project" value="InterPro"/>
</dbReference>
<protein>
    <recommendedName>
        <fullName evidence="5">Exportin-5</fullName>
    </recommendedName>
</protein>
<dbReference type="AlphaFoldDB" id="A0A8J6BJN5"/>
<evidence type="ECO:0000259" key="2">
    <source>
        <dbReference type="Pfam" id="PF19273"/>
    </source>
</evidence>
<name>A0A8J6BJN5_ELECQ</name>
<dbReference type="GO" id="GO:0042565">
    <property type="term" value="C:RNA nuclear export complex"/>
    <property type="evidence" value="ECO:0007669"/>
    <property type="project" value="TreeGrafter"/>
</dbReference>
<dbReference type="InterPro" id="IPR011989">
    <property type="entry name" value="ARM-like"/>
</dbReference>
<comment type="caution">
    <text evidence="3">The sequence shown here is derived from an EMBL/GenBank/DDBJ whole genome shotgun (WGS) entry which is preliminary data.</text>
</comment>
<dbReference type="SUPFAM" id="SSF48371">
    <property type="entry name" value="ARM repeat"/>
    <property type="match status" value="1"/>
</dbReference>
<reference evidence="3" key="1">
    <citation type="thesis" date="2020" institute="ProQuest LLC" country="789 East Eisenhower Parkway, Ann Arbor, MI, USA">
        <title>Comparative Genomics and Chromosome Evolution.</title>
        <authorList>
            <person name="Mudd A.B."/>
        </authorList>
    </citation>
    <scope>NUCLEOTIDE SEQUENCE</scope>
    <source>
        <strain evidence="3">HN-11 Male</strain>
        <tissue evidence="3">Kidney and liver</tissue>
    </source>
</reference>